<reference evidence="14" key="1">
    <citation type="submission" date="2016-10" db="EMBL/GenBank/DDBJ databases">
        <authorList>
            <person name="Varghese N."/>
            <person name="Submissions S."/>
        </authorList>
    </citation>
    <scope>NUCLEOTIDE SEQUENCE [LARGE SCALE GENOMIC DNA]</scope>
    <source>
        <strain evidence="14">DSM 8344</strain>
    </source>
</reference>
<dbReference type="AlphaFoldDB" id="A0A1G7SEE9"/>
<accession>A0A1G7SEE9</accession>
<evidence type="ECO:0000259" key="12">
    <source>
        <dbReference type="Pfam" id="PF01467"/>
    </source>
</evidence>
<dbReference type="NCBIfam" id="TIGR00125">
    <property type="entry name" value="cyt_tran_rel"/>
    <property type="match status" value="1"/>
</dbReference>
<dbReference type="HAMAP" id="MF_00244">
    <property type="entry name" value="NaMN_adenylyltr"/>
    <property type="match status" value="1"/>
</dbReference>
<comment type="catalytic activity">
    <reaction evidence="10 11">
        <text>nicotinate beta-D-ribonucleotide + ATP + H(+) = deamido-NAD(+) + diphosphate</text>
        <dbReference type="Rhea" id="RHEA:22860"/>
        <dbReference type="ChEBI" id="CHEBI:15378"/>
        <dbReference type="ChEBI" id="CHEBI:30616"/>
        <dbReference type="ChEBI" id="CHEBI:33019"/>
        <dbReference type="ChEBI" id="CHEBI:57502"/>
        <dbReference type="ChEBI" id="CHEBI:58437"/>
        <dbReference type="EC" id="2.7.7.18"/>
    </reaction>
</comment>
<dbReference type="OrthoDB" id="5295945at2"/>
<evidence type="ECO:0000313" key="14">
    <source>
        <dbReference type="Proteomes" id="UP000198656"/>
    </source>
</evidence>
<keyword evidence="14" id="KW-1185">Reference proteome</keyword>
<dbReference type="GO" id="GO:0005524">
    <property type="term" value="F:ATP binding"/>
    <property type="evidence" value="ECO:0007669"/>
    <property type="project" value="UniProtKB-KW"/>
</dbReference>
<keyword evidence="6 11" id="KW-0548">Nucleotidyltransferase</keyword>
<keyword evidence="9 11" id="KW-0520">NAD</keyword>
<dbReference type="GO" id="GO:0009435">
    <property type="term" value="P:NAD+ biosynthetic process"/>
    <property type="evidence" value="ECO:0007669"/>
    <property type="project" value="UniProtKB-UniRule"/>
</dbReference>
<evidence type="ECO:0000256" key="9">
    <source>
        <dbReference type="ARBA" id="ARBA00023027"/>
    </source>
</evidence>
<comment type="similarity">
    <text evidence="3 11">Belongs to the NadD family.</text>
</comment>
<organism evidence="13 14">
    <name type="scientific">Desulfosporosinus hippei DSM 8344</name>
    <dbReference type="NCBI Taxonomy" id="1121419"/>
    <lineage>
        <taxon>Bacteria</taxon>
        <taxon>Bacillati</taxon>
        <taxon>Bacillota</taxon>
        <taxon>Clostridia</taxon>
        <taxon>Eubacteriales</taxon>
        <taxon>Desulfitobacteriaceae</taxon>
        <taxon>Desulfosporosinus</taxon>
    </lineage>
</organism>
<evidence type="ECO:0000256" key="11">
    <source>
        <dbReference type="HAMAP-Rule" id="MF_00244"/>
    </source>
</evidence>
<evidence type="ECO:0000256" key="4">
    <source>
        <dbReference type="ARBA" id="ARBA00022642"/>
    </source>
</evidence>
<dbReference type="InterPro" id="IPR014729">
    <property type="entry name" value="Rossmann-like_a/b/a_fold"/>
</dbReference>
<dbReference type="Pfam" id="PF01467">
    <property type="entry name" value="CTP_transf_like"/>
    <property type="match status" value="1"/>
</dbReference>
<keyword evidence="5 11" id="KW-0808">Transferase</keyword>
<dbReference type="EMBL" id="FNCP01000001">
    <property type="protein sequence ID" value="SDG21426.1"/>
    <property type="molecule type" value="Genomic_DNA"/>
</dbReference>
<evidence type="ECO:0000256" key="8">
    <source>
        <dbReference type="ARBA" id="ARBA00022840"/>
    </source>
</evidence>
<feature type="domain" description="Cytidyltransferase-like" evidence="12">
    <location>
        <begin position="14"/>
        <end position="182"/>
    </location>
</feature>
<evidence type="ECO:0000256" key="1">
    <source>
        <dbReference type="ARBA" id="ARBA00002324"/>
    </source>
</evidence>
<evidence type="ECO:0000256" key="7">
    <source>
        <dbReference type="ARBA" id="ARBA00022741"/>
    </source>
</evidence>
<sequence length="210" mass="24017">MNSDANKKLNRLGIMGGTFDPIHYGHLVAAEMARAEFKLSKVLFIPTGKPPHKDRRDVSDAKLRYEMVKLATEDNLAFGVSSLEIEREGPSYTVETLRVLRRTYPEHELYFITGSDALLEIFSWRESEEILSMIEFIGAARPGFDAKDFLLKVQHEHPESQGKIHYLEVPALAISSTDIRARVQRGEPIRYLLPEPVRLYLEKQGLYLET</sequence>
<dbReference type="NCBIfam" id="NF000840">
    <property type="entry name" value="PRK00071.1-3"/>
    <property type="match status" value="1"/>
</dbReference>
<dbReference type="SUPFAM" id="SSF52374">
    <property type="entry name" value="Nucleotidylyl transferase"/>
    <property type="match status" value="1"/>
</dbReference>
<dbReference type="GO" id="GO:0004515">
    <property type="term" value="F:nicotinate-nucleotide adenylyltransferase activity"/>
    <property type="evidence" value="ECO:0007669"/>
    <property type="project" value="UniProtKB-UniRule"/>
</dbReference>
<dbReference type="PANTHER" id="PTHR39321">
    <property type="entry name" value="NICOTINATE-NUCLEOTIDE ADENYLYLTRANSFERASE-RELATED"/>
    <property type="match status" value="1"/>
</dbReference>
<keyword evidence="7 11" id="KW-0547">Nucleotide-binding</keyword>
<dbReference type="STRING" id="1121419.SAMN05443529_101371"/>
<dbReference type="EC" id="2.7.7.18" evidence="11"/>
<keyword evidence="4 11" id="KW-0662">Pyridine nucleotide biosynthesis</keyword>
<dbReference type="UniPathway" id="UPA00253">
    <property type="reaction ID" value="UER00332"/>
</dbReference>
<dbReference type="PANTHER" id="PTHR39321:SF3">
    <property type="entry name" value="PHOSPHOPANTETHEINE ADENYLYLTRANSFERASE"/>
    <property type="match status" value="1"/>
</dbReference>
<gene>
    <name evidence="11" type="primary">nadD</name>
    <name evidence="13" type="ORF">SAMN05443529_101371</name>
</gene>
<proteinExistence type="inferred from homology"/>
<dbReference type="Gene3D" id="3.40.50.620">
    <property type="entry name" value="HUPs"/>
    <property type="match status" value="1"/>
</dbReference>
<dbReference type="Proteomes" id="UP000198656">
    <property type="component" value="Unassembled WGS sequence"/>
</dbReference>
<evidence type="ECO:0000256" key="10">
    <source>
        <dbReference type="ARBA" id="ARBA00048721"/>
    </source>
</evidence>
<dbReference type="InterPro" id="IPR004821">
    <property type="entry name" value="Cyt_trans-like"/>
</dbReference>
<evidence type="ECO:0000256" key="3">
    <source>
        <dbReference type="ARBA" id="ARBA00009014"/>
    </source>
</evidence>
<dbReference type="RefSeq" id="WP_092329084.1">
    <property type="nucleotide sequence ID" value="NZ_FNCP01000001.1"/>
</dbReference>
<dbReference type="FunFam" id="3.40.50.620:FF:000039">
    <property type="entry name" value="Probable nicotinate-nucleotide adenylyltransferase"/>
    <property type="match status" value="1"/>
</dbReference>
<evidence type="ECO:0000256" key="2">
    <source>
        <dbReference type="ARBA" id="ARBA00005019"/>
    </source>
</evidence>
<dbReference type="NCBIfam" id="TIGR00482">
    <property type="entry name" value="nicotinate (nicotinamide) nucleotide adenylyltransferase"/>
    <property type="match status" value="1"/>
</dbReference>
<dbReference type="InterPro" id="IPR005248">
    <property type="entry name" value="NadD/NMNAT"/>
</dbReference>
<comment type="pathway">
    <text evidence="2 11">Cofactor biosynthesis; NAD(+) biosynthesis; deamido-NAD(+) from nicotinate D-ribonucleotide: step 1/1.</text>
</comment>
<comment type="function">
    <text evidence="1 11">Catalyzes the reversible adenylation of nicotinate mononucleotide (NaMN) to nicotinic acid adenine dinucleotide (NaAD).</text>
</comment>
<evidence type="ECO:0000256" key="6">
    <source>
        <dbReference type="ARBA" id="ARBA00022695"/>
    </source>
</evidence>
<dbReference type="CDD" id="cd02165">
    <property type="entry name" value="NMNAT"/>
    <property type="match status" value="1"/>
</dbReference>
<evidence type="ECO:0000256" key="5">
    <source>
        <dbReference type="ARBA" id="ARBA00022679"/>
    </source>
</evidence>
<keyword evidence="8 11" id="KW-0067">ATP-binding</keyword>
<protein>
    <recommendedName>
        <fullName evidence="11">Probable nicotinate-nucleotide adenylyltransferase</fullName>
        <ecNumber evidence="11">2.7.7.18</ecNumber>
    </recommendedName>
    <alternativeName>
        <fullName evidence="11">Deamido-NAD(+) diphosphorylase</fullName>
    </alternativeName>
    <alternativeName>
        <fullName evidence="11">Deamido-NAD(+) pyrophosphorylase</fullName>
    </alternativeName>
    <alternativeName>
        <fullName evidence="11">Nicotinate mononucleotide adenylyltransferase</fullName>
        <shortName evidence="11">NaMN adenylyltransferase</shortName>
    </alternativeName>
</protein>
<evidence type="ECO:0000313" key="13">
    <source>
        <dbReference type="EMBL" id="SDG21426.1"/>
    </source>
</evidence>
<name>A0A1G7SEE9_9FIRM</name>